<evidence type="ECO:0000256" key="2">
    <source>
        <dbReference type="ARBA" id="ARBA00012150"/>
    </source>
</evidence>
<accession>A0A0X8FA04</accession>
<dbReference type="Proteomes" id="UP000069912">
    <property type="component" value="Chromosome"/>
</dbReference>
<comment type="similarity">
    <text evidence="1 6">Belongs to the acylphosphatase family.</text>
</comment>
<reference evidence="9 11" key="3">
    <citation type="submission" date="2017-12" db="EMBL/GenBank/DDBJ databases">
        <title>Phylogenetic diversity of female urinary microbiome.</title>
        <authorList>
            <person name="Thomas-White K."/>
            <person name="Wolfe A.J."/>
        </authorList>
    </citation>
    <scope>NUCLEOTIDE SEQUENCE [LARGE SCALE GENOMIC DNA]</scope>
    <source>
        <strain evidence="9 11">UMB0139</strain>
    </source>
</reference>
<dbReference type="Proteomes" id="UP000234239">
    <property type="component" value="Unassembled WGS sequence"/>
</dbReference>
<dbReference type="GO" id="GO:0003998">
    <property type="term" value="F:acylphosphatase activity"/>
    <property type="evidence" value="ECO:0007669"/>
    <property type="project" value="UniProtKB-EC"/>
</dbReference>
<dbReference type="GeneID" id="92902713"/>
<evidence type="ECO:0000256" key="1">
    <source>
        <dbReference type="ARBA" id="ARBA00005614"/>
    </source>
</evidence>
<evidence type="ECO:0000313" key="11">
    <source>
        <dbReference type="Proteomes" id="UP000234239"/>
    </source>
</evidence>
<feature type="active site" evidence="5">
    <location>
        <position position="18"/>
    </location>
</feature>
<sequence length="90" mass="10171">MLTSKLRIIGRVQGVGFRFHCSQLARQWHLGGSVKNEADGSVSLVLQADAQTRKDFLQALEEANPYARIDQVDLLAEEDLDFKDSFETLY</sequence>
<gene>
    <name evidence="8" type="ORF">AWM72_01325</name>
    <name evidence="9" type="ORF">CYJ28_07790</name>
</gene>
<dbReference type="EMBL" id="PKGY01000003">
    <property type="protein sequence ID" value="PKZ21794.1"/>
    <property type="molecule type" value="Genomic_DNA"/>
</dbReference>
<dbReference type="EMBL" id="CP014160">
    <property type="protein sequence ID" value="AMB93477.1"/>
    <property type="molecule type" value="Genomic_DNA"/>
</dbReference>
<keyword evidence="10" id="KW-1185">Reference proteome</keyword>
<dbReference type="PROSITE" id="PS00150">
    <property type="entry name" value="ACYLPHOSPHATASE_1"/>
    <property type="match status" value="1"/>
</dbReference>
<evidence type="ECO:0000256" key="4">
    <source>
        <dbReference type="ARBA" id="ARBA00047645"/>
    </source>
</evidence>
<proteinExistence type="inferred from homology"/>
<reference evidence="10" key="2">
    <citation type="submission" date="2016-01" db="EMBL/GenBank/DDBJ databases">
        <title>Six Aerococcus type strain genome sequencing and assembly using PacBio and Illumina Hiseq.</title>
        <authorList>
            <person name="Carkaci D."/>
            <person name="Dargis R."/>
            <person name="Nielsen X.C."/>
            <person name="Skovgaard O."/>
            <person name="Fuursted K."/>
            <person name="Christensen J.J."/>
        </authorList>
    </citation>
    <scope>NUCLEOTIDE SEQUENCE [LARGE SCALE GENOMIC DNA]</scope>
    <source>
        <strain evidence="10">CCUG43001</strain>
    </source>
</reference>
<comment type="catalytic activity">
    <reaction evidence="4 5">
        <text>an acyl phosphate + H2O = a carboxylate + phosphate + H(+)</text>
        <dbReference type="Rhea" id="RHEA:14965"/>
        <dbReference type="ChEBI" id="CHEBI:15377"/>
        <dbReference type="ChEBI" id="CHEBI:15378"/>
        <dbReference type="ChEBI" id="CHEBI:29067"/>
        <dbReference type="ChEBI" id="CHEBI:43474"/>
        <dbReference type="ChEBI" id="CHEBI:59918"/>
        <dbReference type="EC" id="3.6.1.7"/>
    </reaction>
</comment>
<evidence type="ECO:0000256" key="5">
    <source>
        <dbReference type="PROSITE-ProRule" id="PRU00520"/>
    </source>
</evidence>
<keyword evidence="5 9" id="KW-0378">Hydrolase</keyword>
<name>A0A0X8FA04_9LACT</name>
<evidence type="ECO:0000259" key="7">
    <source>
        <dbReference type="PROSITE" id="PS51160"/>
    </source>
</evidence>
<dbReference type="PANTHER" id="PTHR47268">
    <property type="entry name" value="ACYLPHOSPHATASE"/>
    <property type="match status" value="1"/>
</dbReference>
<dbReference type="Gene3D" id="3.30.70.100">
    <property type="match status" value="1"/>
</dbReference>
<evidence type="ECO:0000256" key="6">
    <source>
        <dbReference type="RuleBase" id="RU004168"/>
    </source>
</evidence>
<feature type="domain" description="Acylphosphatase-like" evidence="7">
    <location>
        <begin position="3"/>
        <end position="90"/>
    </location>
</feature>
<organism evidence="8 10">
    <name type="scientific">Aerococcus sanguinicola</name>
    <dbReference type="NCBI Taxonomy" id="119206"/>
    <lineage>
        <taxon>Bacteria</taxon>
        <taxon>Bacillati</taxon>
        <taxon>Bacillota</taxon>
        <taxon>Bacilli</taxon>
        <taxon>Lactobacillales</taxon>
        <taxon>Aerococcaceae</taxon>
        <taxon>Aerococcus</taxon>
    </lineage>
</organism>
<reference evidence="8 10" key="1">
    <citation type="journal article" date="2016" name="Genome Announc.">
        <title>Complete Genome Sequences of Aerococcus christensenii CCUG 28831T, Aerococcus sanguinicola CCUG 43001T, Aerococcus urinae CCUG 36881T, Aerococcus urinaeequi CCUG 28094T, Aerococcus urinaehominis CCUG 42038 BT, and Aerococcus viridans CCUG 4311T.</title>
        <authorList>
            <person name="Carkaci D."/>
            <person name="Dargis R."/>
            <person name="Nielsen X.C."/>
            <person name="Skovgaard O."/>
            <person name="Fuursted K."/>
            <person name="Christensen J.J."/>
        </authorList>
    </citation>
    <scope>NUCLEOTIDE SEQUENCE [LARGE SCALE GENOMIC DNA]</scope>
    <source>
        <strain evidence="8 10">CCUG43001</strain>
    </source>
</reference>
<dbReference type="PROSITE" id="PS51160">
    <property type="entry name" value="ACYLPHOSPHATASE_3"/>
    <property type="match status" value="1"/>
</dbReference>
<dbReference type="InterPro" id="IPR036046">
    <property type="entry name" value="Acylphosphatase-like_dom_sf"/>
</dbReference>
<dbReference type="OrthoDB" id="9808093at2"/>
<protein>
    <recommendedName>
        <fullName evidence="3 5">acylphosphatase</fullName>
        <ecNumber evidence="2 5">3.6.1.7</ecNumber>
    </recommendedName>
</protein>
<dbReference type="EC" id="3.6.1.7" evidence="2 5"/>
<dbReference type="PANTHER" id="PTHR47268:SF4">
    <property type="entry name" value="ACYLPHOSPHATASE"/>
    <property type="match status" value="1"/>
</dbReference>
<dbReference type="InterPro" id="IPR017968">
    <property type="entry name" value="Acylphosphatase_CS"/>
</dbReference>
<evidence type="ECO:0000313" key="9">
    <source>
        <dbReference type="EMBL" id="PKZ21794.1"/>
    </source>
</evidence>
<dbReference type="RefSeq" id="WP_067972003.1">
    <property type="nucleotide sequence ID" value="NZ_CAJHKM010000006.1"/>
</dbReference>
<evidence type="ECO:0000256" key="3">
    <source>
        <dbReference type="ARBA" id="ARBA00015991"/>
    </source>
</evidence>
<dbReference type="InterPro" id="IPR001792">
    <property type="entry name" value="Acylphosphatase-like_dom"/>
</dbReference>
<dbReference type="Pfam" id="PF00708">
    <property type="entry name" value="Acylphosphatase"/>
    <property type="match status" value="1"/>
</dbReference>
<feature type="active site" evidence="5">
    <location>
        <position position="36"/>
    </location>
</feature>
<dbReference type="SUPFAM" id="SSF54975">
    <property type="entry name" value="Acylphosphatase/BLUF domain-like"/>
    <property type="match status" value="1"/>
</dbReference>
<dbReference type="KEGG" id="asan:AWM72_01325"/>
<evidence type="ECO:0000313" key="8">
    <source>
        <dbReference type="EMBL" id="AMB93477.1"/>
    </source>
</evidence>
<dbReference type="InterPro" id="IPR020456">
    <property type="entry name" value="Acylphosphatase"/>
</dbReference>
<dbReference type="AlphaFoldDB" id="A0A0X8FA04"/>
<evidence type="ECO:0000313" key="10">
    <source>
        <dbReference type="Proteomes" id="UP000069912"/>
    </source>
</evidence>